<dbReference type="Pfam" id="PF00149">
    <property type="entry name" value="Metallophos"/>
    <property type="match status" value="1"/>
</dbReference>
<feature type="disulfide bond" evidence="5">
    <location>
        <begin position="49"/>
        <end position="84"/>
    </location>
</feature>
<dbReference type="InterPro" id="IPR011160">
    <property type="entry name" value="Sphingomy_PDE"/>
</dbReference>
<protein>
    <recommendedName>
        <fullName evidence="6">Calcineurin-like phosphoesterase domain-containing protein</fullName>
    </recommendedName>
</protein>
<comment type="cofactor">
    <cofactor evidence="4">
        <name>Zn(2+)</name>
        <dbReference type="ChEBI" id="CHEBI:29105"/>
    </cofactor>
    <text evidence="4">Binds 2 Zn(2+) ions per subunit.</text>
</comment>
<feature type="binding site" evidence="4">
    <location>
        <position position="260"/>
    </location>
    <ligand>
        <name>Zn(2+)</name>
        <dbReference type="ChEBI" id="CHEBI:29105"/>
        <label>2</label>
    </ligand>
</feature>
<evidence type="ECO:0000313" key="7">
    <source>
        <dbReference type="EMBL" id="PAV83136.1"/>
    </source>
</evidence>
<sequence>MPGNAPPFVPKTPVQSGKPTLRVLHLTDLHLDMYYTPGLEADCDTPQCCRPQDTPNEVNAGNAASGTTKGIKQPAGYWGTVGNCDAPYYLFTNMLDHIVATNGKLDYIVVTGDLMSHDVWNYNNVSHMAFIKNISDSLRSYFPGVPVLQIMGNHEGIPIDNVAPHFTPNQWHMDWLYGSMLKSWRDGIPDDQNATMIYRGSYVNKLYPGMRVIALNNVYGDSNNFWLYVNQSDPDGTLTWLVQQLLDAEKAGDKVQIIAHINGGNGESLEGWDINYYNAVNRVIFSAPSLTTYSSSFPAYRIYTIDGNYPGSSFSVIDWEDWFFNLTLNNANPTNPQWQQLFGSVLKEYGLPSAIPDEWNKLIDRMKTDDATFNKYYINHHRRNQYDGVEPCTSGCRNGLLCTCREFHHSKGKLCPDLAVEPKEKPKKYVPTRLEIRRKVYEYKLKKHDSETCPL</sequence>
<name>A0A2A2LA52_9BILA</name>
<dbReference type="GO" id="GO:0006685">
    <property type="term" value="P:sphingomyelin catabolic process"/>
    <property type="evidence" value="ECO:0007669"/>
    <property type="project" value="InterPro"/>
</dbReference>
<dbReference type="InterPro" id="IPR041805">
    <property type="entry name" value="ASMase/PPN1_MPP"/>
</dbReference>
<feature type="disulfide bond" evidence="5">
    <location>
        <begin position="392"/>
        <end position="396"/>
    </location>
</feature>
<feature type="domain" description="Calcineurin-like phosphoesterase" evidence="6">
    <location>
        <begin position="21"/>
        <end position="270"/>
    </location>
</feature>
<keyword evidence="5" id="KW-1015">Disulfide bond</keyword>
<dbReference type="EMBL" id="LIAE01006990">
    <property type="protein sequence ID" value="PAV83136.1"/>
    <property type="molecule type" value="Genomic_DNA"/>
</dbReference>
<evidence type="ECO:0000256" key="4">
    <source>
        <dbReference type="PIRSR" id="PIRSR000948-1"/>
    </source>
</evidence>
<dbReference type="CDD" id="cd00842">
    <property type="entry name" value="MPP_ASMase"/>
    <property type="match status" value="1"/>
</dbReference>
<feature type="binding site" evidence="4">
    <location>
        <position position="113"/>
    </location>
    <ligand>
        <name>Zn(2+)</name>
        <dbReference type="ChEBI" id="CHEBI:29105"/>
        <label>1</label>
    </ligand>
</feature>
<dbReference type="GO" id="GO:0046872">
    <property type="term" value="F:metal ion binding"/>
    <property type="evidence" value="ECO:0007669"/>
    <property type="project" value="UniProtKB-KW"/>
</dbReference>
<dbReference type="GO" id="GO:0005764">
    <property type="term" value="C:lysosome"/>
    <property type="evidence" value="ECO:0007669"/>
    <property type="project" value="TreeGrafter"/>
</dbReference>
<dbReference type="InterPro" id="IPR004843">
    <property type="entry name" value="Calcineurin-like_PHP"/>
</dbReference>
<evidence type="ECO:0000259" key="6">
    <source>
        <dbReference type="Pfam" id="PF00149"/>
    </source>
</evidence>
<evidence type="ECO:0000256" key="2">
    <source>
        <dbReference type="ARBA" id="ARBA00022801"/>
    </source>
</evidence>
<dbReference type="GO" id="GO:0061750">
    <property type="term" value="F:acid sphingomyelin phosphodiesterase activity"/>
    <property type="evidence" value="ECO:0007669"/>
    <property type="project" value="TreeGrafter"/>
</dbReference>
<feature type="disulfide bond" evidence="5">
    <location>
        <begin position="43"/>
        <end position="48"/>
    </location>
</feature>
<organism evidence="7 8">
    <name type="scientific">Diploscapter pachys</name>
    <dbReference type="NCBI Taxonomy" id="2018661"/>
    <lineage>
        <taxon>Eukaryota</taxon>
        <taxon>Metazoa</taxon>
        <taxon>Ecdysozoa</taxon>
        <taxon>Nematoda</taxon>
        <taxon>Chromadorea</taxon>
        <taxon>Rhabditida</taxon>
        <taxon>Rhabditina</taxon>
        <taxon>Rhabditomorpha</taxon>
        <taxon>Rhabditoidea</taxon>
        <taxon>Rhabditidae</taxon>
        <taxon>Diploscapter</taxon>
    </lineage>
</organism>
<dbReference type="SUPFAM" id="SSF56300">
    <property type="entry name" value="Metallo-dependent phosphatases"/>
    <property type="match status" value="1"/>
</dbReference>
<evidence type="ECO:0000256" key="5">
    <source>
        <dbReference type="PIRSR" id="PIRSR000948-2"/>
    </source>
</evidence>
<dbReference type="Gene3D" id="3.60.21.10">
    <property type="match status" value="1"/>
</dbReference>
<gene>
    <name evidence="7" type="ORF">WR25_23951</name>
</gene>
<dbReference type="AlphaFoldDB" id="A0A2A2LA52"/>
<keyword evidence="2" id="KW-0378">Hydrolase</keyword>
<dbReference type="GO" id="GO:0046513">
    <property type="term" value="P:ceramide biosynthetic process"/>
    <property type="evidence" value="ECO:0007669"/>
    <property type="project" value="TreeGrafter"/>
</dbReference>
<feature type="binding site" evidence="4">
    <location>
        <position position="113"/>
    </location>
    <ligand>
        <name>Zn(2+)</name>
        <dbReference type="ChEBI" id="CHEBI:29105"/>
        <label>2</label>
    </ligand>
</feature>
<dbReference type="STRING" id="2018661.A0A2A2LA52"/>
<reference evidence="7 8" key="1">
    <citation type="journal article" date="2017" name="Curr. Biol.">
        <title>Genome architecture and evolution of a unichromosomal asexual nematode.</title>
        <authorList>
            <person name="Fradin H."/>
            <person name="Zegar C."/>
            <person name="Gutwein M."/>
            <person name="Lucas J."/>
            <person name="Kovtun M."/>
            <person name="Corcoran D."/>
            <person name="Baugh L.R."/>
            <person name="Kiontke K."/>
            <person name="Gunsalus K."/>
            <person name="Fitch D.H."/>
            <person name="Piano F."/>
        </authorList>
    </citation>
    <scope>NUCLEOTIDE SEQUENCE [LARGE SCALE GENOMIC DNA]</scope>
    <source>
        <strain evidence="7">PF1309</strain>
    </source>
</reference>
<dbReference type="Proteomes" id="UP000218231">
    <property type="component" value="Unassembled WGS sequence"/>
</dbReference>
<feature type="binding site" evidence="4">
    <location>
        <position position="28"/>
    </location>
    <ligand>
        <name>Zn(2+)</name>
        <dbReference type="ChEBI" id="CHEBI:29105"/>
        <label>1</label>
    </ligand>
</feature>
<evidence type="ECO:0000256" key="1">
    <source>
        <dbReference type="ARBA" id="ARBA00008234"/>
    </source>
</evidence>
<dbReference type="GO" id="GO:0005615">
    <property type="term" value="C:extracellular space"/>
    <property type="evidence" value="ECO:0007669"/>
    <property type="project" value="TreeGrafter"/>
</dbReference>
<comment type="similarity">
    <text evidence="1">Belongs to the acid sphingomyelinase family.</text>
</comment>
<feature type="binding site" evidence="4">
    <location>
        <position position="30"/>
    </location>
    <ligand>
        <name>Zn(2+)</name>
        <dbReference type="ChEBI" id="CHEBI:29105"/>
        <label>1</label>
    </ligand>
</feature>
<dbReference type="PANTHER" id="PTHR10340:SF31">
    <property type="entry name" value="SPHINGOMYELIN PHOSPHODIESTERASE ASM-3-RELATED"/>
    <property type="match status" value="1"/>
</dbReference>
<dbReference type="GO" id="GO:0016020">
    <property type="term" value="C:membrane"/>
    <property type="evidence" value="ECO:0007669"/>
    <property type="project" value="GOC"/>
</dbReference>
<dbReference type="InterPro" id="IPR029052">
    <property type="entry name" value="Metallo-depent_PP-like"/>
</dbReference>
<feature type="binding site" evidence="4">
    <location>
        <position position="153"/>
    </location>
    <ligand>
        <name>Zn(2+)</name>
        <dbReference type="ChEBI" id="CHEBI:29105"/>
        <label>2</label>
    </ligand>
</feature>
<dbReference type="PIRSF" id="PIRSF000948">
    <property type="entry name" value="Sphingomy_PDE"/>
    <property type="match status" value="1"/>
</dbReference>
<keyword evidence="3" id="KW-0325">Glycoprotein</keyword>
<keyword evidence="8" id="KW-1185">Reference proteome</keyword>
<evidence type="ECO:0000313" key="8">
    <source>
        <dbReference type="Proteomes" id="UP000218231"/>
    </source>
</evidence>
<accession>A0A2A2LA52</accession>
<dbReference type="PANTHER" id="PTHR10340">
    <property type="entry name" value="SPHINGOMYELIN PHOSPHODIESTERASE"/>
    <property type="match status" value="1"/>
</dbReference>
<keyword evidence="4" id="KW-0862">Zinc</keyword>
<evidence type="ECO:0000256" key="3">
    <source>
        <dbReference type="ARBA" id="ARBA00023180"/>
    </source>
</evidence>
<comment type="caution">
    <text evidence="7">The sequence shown here is derived from an EMBL/GenBank/DDBJ whole genome shotgun (WGS) entry which is preliminary data.</text>
</comment>
<dbReference type="OrthoDB" id="282973at2759"/>
<proteinExistence type="inferred from homology"/>
<keyword evidence="4" id="KW-0479">Metal-binding</keyword>